<dbReference type="AlphaFoldDB" id="A0AAN1WIL1"/>
<comment type="function">
    <text evidence="8">Also involved in hydrogenase metallocenter assembly, probably by participating in the nickel insertion step. This function in hydrogenase biosynthesis requires chaperone activity and the presence of the metal-binding domain, but not PPIase activity.</text>
</comment>
<evidence type="ECO:0000256" key="2">
    <source>
        <dbReference type="ARBA" id="ARBA00004496"/>
    </source>
</evidence>
<evidence type="ECO:0000256" key="6">
    <source>
        <dbReference type="ARBA" id="ARBA00023186"/>
    </source>
</evidence>
<feature type="domain" description="PPIase FKBP-type" evidence="11">
    <location>
        <begin position="6"/>
        <end position="80"/>
    </location>
</feature>
<organism evidence="12 13">
    <name type="scientific">Marinagarivorans cellulosilyticus</name>
    <dbReference type="NCBI Taxonomy" id="2721545"/>
    <lineage>
        <taxon>Bacteria</taxon>
        <taxon>Pseudomonadati</taxon>
        <taxon>Pseudomonadota</taxon>
        <taxon>Gammaproteobacteria</taxon>
        <taxon>Cellvibrionales</taxon>
        <taxon>Cellvibrionaceae</taxon>
        <taxon>Marinagarivorans</taxon>
    </lineage>
</organism>
<evidence type="ECO:0000256" key="9">
    <source>
        <dbReference type="PROSITE-ProRule" id="PRU00277"/>
    </source>
</evidence>
<dbReference type="RefSeq" id="WP_236982493.1">
    <property type="nucleotide sequence ID" value="NZ_AP023086.1"/>
</dbReference>
<evidence type="ECO:0000256" key="3">
    <source>
        <dbReference type="ARBA" id="ARBA00006577"/>
    </source>
</evidence>
<evidence type="ECO:0000256" key="1">
    <source>
        <dbReference type="ARBA" id="ARBA00000971"/>
    </source>
</evidence>
<dbReference type="PANTHER" id="PTHR47861">
    <property type="entry name" value="FKBP-TYPE PEPTIDYL-PROLYL CIS-TRANS ISOMERASE SLYD"/>
    <property type="match status" value="1"/>
</dbReference>
<evidence type="ECO:0000256" key="7">
    <source>
        <dbReference type="ARBA" id="ARBA00023235"/>
    </source>
</evidence>
<evidence type="ECO:0000259" key="11">
    <source>
        <dbReference type="PROSITE" id="PS50059"/>
    </source>
</evidence>
<evidence type="ECO:0000256" key="4">
    <source>
        <dbReference type="ARBA" id="ARBA00022490"/>
    </source>
</evidence>
<keyword evidence="13" id="KW-1185">Reference proteome</keyword>
<gene>
    <name evidence="12" type="ORF">MARGE09_P2462</name>
</gene>
<dbReference type="PANTHER" id="PTHR47861:SF3">
    <property type="entry name" value="FKBP-TYPE PEPTIDYL-PROLYL CIS-TRANS ISOMERASE SLYD"/>
    <property type="match status" value="1"/>
</dbReference>
<protein>
    <recommendedName>
        <fullName evidence="10">Peptidyl-prolyl cis-trans isomerase</fullName>
        <ecNumber evidence="10">5.2.1.8</ecNumber>
    </recommendedName>
</protein>
<evidence type="ECO:0000256" key="5">
    <source>
        <dbReference type="ARBA" id="ARBA00023110"/>
    </source>
</evidence>
<dbReference type="InterPro" id="IPR001179">
    <property type="entry name" value="PPIase_FKBP_dom"/>
</dbReference>
<dbReference type="KEGG" id="marq:MARGE09_P2462"/>
<keyword evidence="5 9" id="KW-0697">Rotamase</keyword>
<evidence type="ECO:0000256" key="10">
    <source>
        <dbReference type="RuleBase" id="RU003915"/>
    </source>
</evidence>
<dbReference type="SUPFAM" id="SSF54534">
    <property type="entry name" value="FKBP-like"/>
    <property type="match status" value="1"/>
</dbReference>
<proteinExistence type="inferred from homology"/>
<name>A0AAN1WIL1_9GAMM</name>
<keyword evidence="4" id="KW-0963">Cytoplasm</keyword>
<reference evidence="12 13" key="1">
    <citation type="journal article" date="2022" name="IScience">
        <title>An ultrasensitive nanofiber-based assay for enzymatic hydrolysis and deep-sea microbial degradation of cellulose.</title>
        <authorList>
            <person name="Tsudome M."/>
            <person name="Tachioka M."/>
            <person name="Miyazaki M."/>
            <person name="Uchimura K."/>
            <person name="Tsuda M."/>
            <person name="Takaki Y."/>
            <person name="Deguchi S."/>
        </authorList>
    </citation>
    <scope>NUCLEOTIDE SEQUENCE [LARGE SCALE GENOMIC DNA]</scope>
    <source>
        <strain evidence="12 13">GE09</strain>
    </source>
</reference>
<dbReference type="PROSITE" id="PS50059">
    <property type="entry name" value="FKBP_PPIASE"/>
    <property type="match status" value="1"/>
</dbReference>
<dbReference type="GO" id="GO:0042026">
    <property type="term" value="P:protein refolding"/>
    <property type="evidence" value="ECO:0007669"/>
    <property type="project" value="UniProtKB-ARBA"/>
</dbReference>
<dbReference type="EC" id="5.2.1.8" evidence="10"/>
<keyword evidence="7 9" id="KW-0413">Isomerase</keyword>
<dbReference type="GO" id="GO:0005737">
    <property type="term" value="C:cytoplasm"/>
    <property type="evidence" value="ECO:0007669"/>
    <property type="project" value="UniProtKB-SubCell"/>
</dbReference>
<evidence type="ECO:0000313" key="12">
    <source>
        <dbReference type="EMBL" id="BCD98261.1"/>
    </source>
</evidence>
<dbReference type="GO" id="GO:0003755">
    <property type="term" value="F:peptidyl-prolyl cis-trans isomerase activity"/>
    <property type="evidence" value="ECO:0007669"/>
    <property type="project" value="UniProtKB-UniRule"/>
</dbReference>
<evidence type="ECO:0000256" key="8">
    <source>
        <dbReference type="ARBA" id="ARBA00037071"/>
    </source>
</evidence>
<comment type="catalytic activity">
    <reaction evidence="1 9 10">
        <text>[protein]-peptidylproline (omega=180) = [protein]-peptidylproline (omega=0)</text>
        <dbReference type="Rhea" id="RHEA:16237"/>
        <dbReference type="Rhea" id="RHEA-COMP:10747"/>
        <dbReference type="Rhea" id="RHEA-COMP:10748"/>
        <dbReference type="ChEBI" id="CHEBI:83833"/>
        <dbReference type="ChEBI" id="CHEBI:83834"/>
        <dbReference type="EC" id="5.2.1.8"/>
    </reaction>
</comment>
<dbReference type="InterPro" id="IPR046357">
    <property type="entry name" value="PPIase_dom_sf"/>
</dbReference>
<comment type="similarity">
    <text evidence="3 10">Belongs to the FKBP-type PPIase family.</text>
</comment>
<evidence type="ECO:0000313" key="13">
    <source>
        <dbReference type="Proteomes" id="UP001320119"/>
    </source>
</evidence>
<dbReference type="Gene3D" id="3.10.50.40">
    <property type="match status" value="1"/>
</dbReference>
<dbReference type="EMBL" id="AP023086">
    <property type="protein sequence ID" value="BCD98261.1"/>
    <property type="molecule type" value="Genomic_DNA"/>
</dbReference>
<sequence length="161" mass="17487">MKIAQDTVATISYQLSEDGGALLEQSDEGIPMAYLHGHKNILAGLEEALEGHEEGDEVSVTLAPEQAYGAVQPNAVQKVPVKHLVGKYKRLLPGMLVKVNTERGTRDARIVKAGKFMVQIDTNHPFAGKTLTFNVVVRDVREATPEEMSHGHAHGLGGHHH</sequence>
<accession>A0AAN1WIL1</accession>
<dbReference type="Proteomes" id="UP001320119">
    <property type="component" value="Chromosome"/>
</dbReference>
<comment type="subcellular location">
    <subcellularLocation>
        <location evidence="2">Cytoplasm</location>
    </subcellularLocation>
</comment>
<dbReference type="Pfam" id="PF00254">
    <property type="entry name" value="FKBP_C"/>
    <property type="match status" value="1"/>
</dbReference>
<keyword evidence="6" id="KW-0143">Chaperone</keyword>